<dbReference type="EMBL" id="JBEHCU010006282">
    <property type="protein sequence ID" value="KAL1397473.1"/>
    <property type="molecule type" value="Genomic_DNA"/>
</dbReference>
<evidence type="ECO:0000256" key="2">
    <source>
        <dbReference type="ARBA" id="ARBA00022692"/>
    </source>
</evidence>
<evidence type="ECO:0000256" key="1">
    <source>
        <dbReference type="ARBA" id="ARBA00004572"/>
    </source>
</evidence>
<keyword evidence="8 12" id="KW-0472">Membrane</keyword>
<keyword evidence="4" id="KW-1000">Mitochondrion outer membrane</keyword>
<evidence type="ECO:0000256" key="6">
    <source>
        <dbReference type="ARBA" id="ARBA00022989"/>
    </source>
</evidence>
<evidence type="ECO:0000256" key="7">
    <source>
        <dbReference type="ARBA" id="ARBA00023128"/>
    </source>
</evidence>
<comment type="subcellular location">
    <subcellularLocation>
        <location evidence="1">Mitochondrion outer membrane</location>
        <topology evidence="1">Single-pass membrane protein</topology>
    </subcellularLocation>
</comment>
<dbReference type="InterPro" id="IPR019734">
    <property type="entry name" value="TPR_rpt"/>
</dbReference>
<organism evidence="13 14">
    <name type="scientific">Culex pipiens pipiens</name>
    <name type="common">Northern house mosquito</name>
    <dbReference type="NCBI Taxonomy" id="38569"/>
    <lineage>
        <taxon>Eukaryota</taxon>
        <taxon>Metazoa</taxon>
        <taxon>Ecdysozoa</taxon>
        <taxon>Arthropoda</taxon>
        <taxon>Hexapoda</taxon>
        <taxon>Insecta</taxon>
        <taxon>Pterygota</taxon>
        <taxon>Neoptera</taxon>
        <taxon>Endopterygota</taxon>
        <taxon>Diptera</taxon>
        <taxon>Nematocera</taxon>
        <taxon>Culicoidea</taxon>
        <taxon>Culicidae</taxon>
        <taxon>Culicinae</taxon>
        <taxon>Culicini</taxon>
        <taxon>Culex</taxon>
        <taxon>Culex</taxon>
    </lineage>
</organism>
<name>A0ABD1DCT2_CULPP</name>
<feature type="compositionally biased region" description="Basic and acidic residues" evidence="11">
    <location>
        <begin position="87"/>
        <end position="97"/>
    </location>
</feature>
<evidence type="ECO:0000313" key="13">
    <source>
        <dbReference type="EMBL" id="KAL1397473.1"/>
    </source>
</evidence>
<feature type="repeat" description="TPR" evidence="10">
    <location>
        <begin position="464"/>
        <end position="497"/>
    </location>
</feature>
<sequence>MLDKVSKVMKDGTSCERNSCFLEVADKTPSFHEITANFALARLAILIGAPVALGIGYLYWRKSTEPEGEGGDKLTKKKLGEIKDKTISLDGEDRSRSQDVPAKRKALTPLEEAQKHKNEGNTHFREGKYDEAIKAYDLAIERCPTTEINDLSTFYQNRAAAYEHLQKWSAVVDDCTKALDCNPKYLKALKRRAKAYEQQKELAKSLEDTTAACILEGFQNKHTLIIADRVLKELGQQHATEAMKEKTDLKPSKFFVKNYFASFADDPIRKLVIASTEPKGFVKAKLLLDQGIYDGIVAACTEEIESSEADAEYKVEAILLRATFYLLTARYPEATVDLDSVIGMELADKKLRANALIKRASLAMQTVPNIPEECFKYFAQAEQVDPDNSDIYHHRGQVYILIERLSEAISDFEKASALCPDSGIIEIHRCYASYRQALINKDEGALMKVMRAFREAIDRFPDCVECYSLMAQVLSDQQEYHEADNFFEKATKIEPENAQILVHKALLQLQWKGDVESAVQLIEKAIAIDDKCEFAYETLGTIQVQRGKLQEAIKLFESAIQLAKTEMELVHLYSLKDAAIAQVNVTKSMGLDIRSIAEMTSMPQF</sequence>
<feature type="repeat" description="TPR" evidence="10">
    <location>
        <begin position="113"/>
        <end position="146"/>
    </location>
</feature>
<feature type="region of interest" description="Disordered" evidence="11">
    <location>
        <begin position="87"/>
        <end position="123"/>
    </location>
</feature>
<dbReference type="Pfam" id="PF13181">
    <property type="entry name" value="TPR_8"/>
    <property type="match status" value="3"/>
</dbReference>
<keyword evidence="7" id="KW-0496">Mitochondrion</keyword>
<evidence type="ECO:0000256" key="11">
    <source>
        <dbReference type="SAM" id="MobiDB-lite"/>
    </source>
</evidence>
<dbReference type="PANTHER" id="PTHR46208:SF1">
    <property type="entry name" value="MITOCHONDRIAL IMPORT RECEPTOR SUBUNIT TOM70"/>
    <property type="match status" value="1"/>
</dbReference>
<dbReference type="Pfam" id="PF00515">
    <property type="entry name" value="TPR_1"/>
    <property type="match status" value="1"/>
</dbReference>
<evidence type="ECO:0000256" key="8">
    <source>
        <dbReference type="ARBA" id="ARBA00023136"/>
    </source>
</evidence>
<evidence type="ECO:0000256" key="9">
    <source>
        <dbReference type="ARBA" id="ARBA00038030"/>
    </source>
</evidence>
<keyword evidence="2 12" id="KW-0812">Transmembrane</keyword>
<evidence type="ECO:0000256" key="12">
    <source>
        <dbReference type="SAM" id="Phobius"/>
    </source>
</evidence>
<dbReference type="SUPFAM" id="SSF48452">
    <property type="entry name" value="TPR-like"/>
    <property type="match status" value="1"/>
</dbReference>
<evidence type="ECO:0000256" key="4">
    <source>
        <dbReference type="ARBA" id="ARBA00022787"/>
    </source>
</evidence>
<dbReference type="AlphaFoldDB" id="A0ABD1DCT2"/>
<keyword evidence="14" id="KW-1185">Reference proteome</keyword>
<reference evidence="13 14" key="1">
    <citation type="submission" date="2024-05" db="EMBL/GenBank/DDBJ databases">
        <title>Culex pipiens pipiens assembly and annotation.</title>
        <authorList>
            <person name="Alout H."/>
            <person name="Durand T."/>
        </authorList>
    </citation>
    <scope>NUCLEOTIDE SEQUENCE [LARGE SCALE GENOMIC DNA]</scope>
    <source>
        <strain evidence="13">HA-2024</strain>
        <tissue evidence="13">Whole body</tissue>
    </source>
</reference>
<evidence type="ECO:0000256" key="5">
    <source>
        <dbReference type="ARBA" id="ARBA00022803"/>
    </source>
</evidence>
<dbReference type="Proteomes" id="UP001562425">
    <property type="component" value="Unassembled WGS sequence"/>
</dbReference>
<feature type="repeat" description="TPR" evidence="10">
    <location>
        <begin position="389"/>
        <end position="422"/>
    </location>
</feature>
<evidence type="ECO:0000256" key="3">
    <source>
        <dbReference type="ARBA" id="ARBA00022737"/>
    </source>
</evidence>
<gene>
    <name evidence="13" type="ORF">pipiens_009736</name>
</gene>
<feature type="transmembrane region" description="Helical" evidence="12">
    <location>
        <begin position="39"/>
        <end position="60"/>
    </location>
</feature>
<comment type="similarity">
    <text evidence="9">Belongs to the Tom70 family.</text>
</comment>
<comment type="caution">
    <text evidence="13">The sequence shown here is derived from an EMBL/GenBank/DDBJ whole genome shotgun (WGS) entry which is preliminary data.</text>
</comment>
<dbReference type="InterPro" id="IPR011990">
    <property type="entry name" value="TPR-like_helical_dom_sf"/>
</dbReference>
<keyword evidence="3" id="KW-0677">Repeat</keyword>
<dbReference type="GO" id="GO:0005741">
    <property type="term" value="C:mitochondrial outer membrane"/>
    <property type="evidence" value="ECO:0007669"/>
    <property type="project" value="UniProtKB-SubCell"/>
</dbReference>
<dbReference type="SMART" id="SM00028">
    <property type="entry name" value="TPR"/>
    <property type="match status" value="10"/>
</dbReference>
<evidence type="ECO:0008006" key="15">
    <source>
        <dbReference type="Google" id="ProtNLM"/>
    </source>
</evidence>
<accession>A0ABD1DCT2</accession>
<protein>
    <recommendedName>
        <fullName evidence="15">Mitochondrial import receptor subunit TOM70</fullName>
    </recommendedName>
</protein>
<dbReference type="PROSITE" id="PS50005">
    <property type="entry name" value="TPR"/>
    <property type="match status" value="4"/>
</dbReference>
<feature type="repeat" description="TPR" evidence="10">
    <location>
        <begin position="533"/>
        <end position="566"/>
    </location>
</feature>
<dbReference type="Gene3D" id="1.25.40.10">
    <property type="entry name" value="Tetratricopeptide repeat domain"/>
    <property type="match status" value="2"/>
</dbReference>
<feature type="compositionally biased region" description="Basic and acidic residues" evidence="11">
    <location>
        <begin position="112"/>
        <end position="123"/>
    </location>
</feature>
<keyword evidence="6 12" id="KW-1133">Transmembrane helix</keyword>
<evidence type="ECO:0000256" key="10">
    <source>
        <dbReference type="PROSITE-ProRule" id="PRU00339"/>
    </source>
</evidence>
<keyword evidence="5 10" id="KW-0802">TPR repeat</keyword>
<dbReference type="PANTHER" id="PTHR46208">
    <property type="entry name" value="MITOCHONDRIAL IMPORT RECEPTOR SUBUNIT TOM70"/>
    <property type="match status" value="1"/>
</dbReference>
<evidence type="ECO:0000313" key="14">
    <source>
        <dbReference type="Proteomes" id="UP001562425"/>
    </source>
</evidence>
<proteinExistence type="inferred from homology"/>